<dbReference type="GO" id="GO:0019284">
    <property type="term" value="P:L-methionine salvage from S-adenosylmethionine"/>
    <property type="evidence" value="ECO:0007669"/>
    <property type="project" value="TreeGrafter"/>
</dbReference>
<dbReference type="AlphaFoldDB" id="A0A450YWH2"/>
<proteinExistence type="predicted"/>
<evidence type="ECO:0000259" key="1">
    <source>
        <dbReference type="Pfam" id="PF01048"/>
    </source>
</evidence>
<accession>A0A450YWH2</accession>
<dbReference type="PANTHER" id="PTHR46832">
    <property type="entry name" value="5'-METHYLTHIOADENOSINE/S-ADENOSYLHOMOCYSTEINE NUCLEOSIDASE"/>
    <property type="match status" value="1"/>
</dbReference>
<organism evidence="2">
    <name type="scientific">Candidatus Kentrum sp. TC</name>
    <dbReference type="NCBI Taxonomy" id="2126339"/>
    <lineage>
        <taxon>Bacteria</taxon>
        <taxon>Pseudomonadati</taxon>
        <taxon>Pseudomonadota</taxon>
        <taxon>Gammaproteobacteria</taxon>
        <taxon>Candidatus Kentrum</taxon>
    </lineage>
</organism>
<dbReference type="InterPro" id="IPR000845">
    <property type="entry name" value="Nucleoside_phosphorylase_d"/>
</dbReference>
<dbReference type="GO" id="GO:0008782">
    <property type="term" value="F:adenosylhomocysteine nucleosidase activity"/>
    <property type="evidence" value="ECO:0007669"/>
    <property type="project" value="TreeGrafter"/>
</dbReference>
<gene>
    <name evidence="2" type="ORF">BECKTC1821E_GA0114239_10566</name>
</gene>
<dbReference type="Pfam" id="PF01048">
    <property type="entry name" value="PNP_UDP_1"/>
    <property type="match status" value="1"/>
</dbReference>
<dbReference type="SUPFAM" id="SSF53167">
    <property type="entry name" value="Purine and uridine phosphorylases"/>
    <property type="match status" value="1"/>
</dbReference>
<dbReference type="GO" id="GO:0009116">
    <property type="term" value="P:nucleoside metabolic process"/>
    <property type="evidence" value="ECO:0007669"/>
    <property type="project" value="InterPro"/>
</dbReference>
<dbReference type="Gene3D" id="3.40.50.1580">
    <property type="entry name" value="Nucleoside phosphorylase domain"/>
    <property type="match status" value="1"/>
</dbReference>
<name>A0A450YWH2_9GAMM</name>
<dbReference type="GO" id="GO:0005829">
    <property type="term" value="C:cytosol"/>
    <property type="evidence" value="ECO:0007669"/>
    <property type="project" value="TreeGrafter"/>
</dbReference>
<feature type="domain" description="Nucleoside phosphorylase" evidence="1">
    <location>
        <begin position="21"/>
        <end position="193"/>
    </location>
</feature>
<dbReference type="EMBL" id="CAADFT010000056">
    <property type="protein sequence ID" value="VFK45882.1"/>
    <property type="molecule type" value="Genomic_DNA"/>
</dbReference>
<dbReference type="PANTHER" id="PTHR46832:SF1">
    <property type="entry name" value="5'-METHYLTHIOADENOSINE_S-ADENOSYLHOMOCYSTEINE NUCLEOSIDASE"/>
    <property type="match status" value="1"/>
</dbReference>
<sequence>MRFIEDSPGTGLSAAKPGIIAALPLEAACFAKVDIGPRSHRVIEGSLLYYGGVGAENAARAARALMDLKVDALVSWGTAGALDPRLGPGDIVLPTEVIDHADGKRYSVNPYWHGVLGNKLHHKRIYSQGAIVSTRSVQSAPRQKAGLHRTTGAMAADMESAAIAAVAGTEEKPFIVIRSISDTAAMHIPQSAIHATDRYGKVSIPGLFAHLMKTPAELRHYPKLIRSLAKTKKSLREITELCGFDLCLGEAL</sequence>
<dbReference type="GO" id="GO:0008930">
    <property type="term" value="F:methylthioadenosine nucleosidase activity"/>
    <property type="evidence" value="ECO:0007669"/>
    <property type="project" value="TreeGrafter"/>
</dbReference>
<evidence type="ECO:0000313" key="2">
    <source>
        <dbReference type="EMBL" id="VFK45882.1"/>
    </source>
</evidence>
<reference evidence="2" key="1">
    <citation type="submission" date="2019-02" db="EMBL/GenBank/DDBJ databases">
        <authorList>
            <person name="Gruber-Vodicka R. H."/>
            <person name="Seah K. B. B."/>
        </authorList>
    </citation>
    <scope>NUCLEOTIDE SEQUENCE</scope>
    <source>
        <strain evidence="2">BECK_BZ125</strain>
    </source>
</reference>
<dbReference type="InterPro" id="IPR035994">
    <property type="entry name" value="Nucleoside_phosphorylase_sf"/>
</dbReference>
<protein>
    <submittedName>
        <fullName evidence="2">Hopanoid-associated phosphorylase</fullName>
    </submittedName>
</protein>